<keyword evidence="3" id="KW-1185">Reference proteome</keyword>
<feature type="domain" description="Myb/SANT-like DNA-binding" evidence="1">
    <location>
        <begin position="96"/>
        <end position="187"/>
    </location>
</feature>
<dbReference type="AlphaFoldDB" id="A0A6G0XPE3"/>
<dbReference type="Pfam" id="PF13837">
    <property type="entry name" value="Myb_DNA-bind_4"/>
    <property type="match status" value="1"/>
</dbReference>
<accession>A0A6G0XPE3</accession>
<evidence type="ECO:0000313" key="2">
    <source>
        <dbReference type="EMBL" id="KAF0742191.1"/>
    </source>
</evidence>
<dbReference type="EMBL" id="VJMJ01000030">
    <property type="protein sequence ID" value="KAF0742191.1"/>
    <property type="molecule type" value="Genomic_DNA"/>
</dbReference>
<gene>
    <name evidence="2" type="ORF">Ae201684_002858</name>
</gene>
<proteinExistence type="predicted"/>
<dbReference type="Proteomes" id="UP000481153">
    <property type="component" value="Unassembled WGS sequence"/>
</dbReference>
<protein>
    <recommendedName>
        <fullName evidence="1">Myb/SANT-like DNA-binding domain-containing protein</fullName>
    </recommendedName>
</protein>
<organism evidence="2 3">
    <name type="scientific">Aphanomyces euteiches</name>
    <dbReference type="NCBI Taxonomy" id="100861"/>
    <lineage>
        <taxon>Eukaryota</taxon>
        <taxon>Sar</taxon>
        <taxon>Stramenopiles</taxon>
        <taxon>Oomycota</taxon>
        <taxon>Saprolegniomycetes</taxon>
        <taxon>Saprolegniales</taxon>
        <taxon>Verrucalvaceae</taxon>
        <taxon>Aphanomyces</taxon>
    </lineage>
</organism>
<name>A0A6G0XPE3_9STRA</name>
<dbReference type="InterPro" id="IPR044822">
    <property type="entry name" value="Myb_DNA-bind_4"/>
</dbReference>
<sequence length="232" mass="26949">MLRRLKYPVAYYDMMPMFGRSIPTLCQIYIFMVDLIYNNWNQTIYFAKHIDRTRLMHYATAIHNKGAPTTNVYGFSDGTKVETCRPISNVAEGLNLWSERSVECMFELRYKTLADRFDRCKNTQATKEAYITLACELSLQMGTPFDASQVQNKLHDLRKKWTRPKHKATGNGDLVKTKPQYYDILNKYWGSKEGLSRTSLLSTDVEALETNDDNPDRDCDEQNGTYALELYI</sequence>
<comment type="caution">
    <text evidence="2">The sequence shown here is derived from an EMBL/GenBank/DDBJ whole genome shotgun (WGS) entry which is preliminary data.</text>
</comment>
<dbReference type="VEuPathDB" id="FungiDB:AeMF1_015440"/>
<reference evidence="2 3" key="1">
    <citation type="submission" date="2019-07" db="EMBL/GenBank/DDBJ databases">
        <title>Genomics analysis of Aphanomyces spp. identifies a new class of oomycete effector associated with host adaptation.</title>
        <authorList>
            <person name="Gaulin E."/>
        </authorList>
    </citation>
    <scope>NUCLEOTIDE SEQUENCE [LARGE SCALE GENOMIC DNA]</scope>
    <source>
        <strain evidence="2 3">ATCC 201684</strain>
    </source>
</reference>
<evidence type="ECO:0000259" key="1">
    <source>
        <dbReference type="Pfam" id="PF13837"/>
    </source>
</evidence>
<evidence type="ECO:0000313" key="3">
    <source>
        <dbReference type="Proteomes" id="UP000481153"/>
    </source>
</evidence>